<dbReference type="InterPro" id="IPR018807">
    <property type="entry name" value="YJL171C/Tos1_N"/>
</dbReference>
<protein>
    <recommendedName>
        <fullName evidence="3">glucan endo-1,3-beta-D-glucosidase</fullName>
        <ecNumber evidence="3">3.2.1.39</ecNumber>
    </recommendedName>
</protein>
<name>A0A9P8ID97_9PEZI</name>
<accession>A0A9P8ID97</accession>
<comment type="catalytic activity">
    <reaction evidence="1">
        <text>Hydrolysis of (1-&gt;3)-beta-D-glucosidic linkages in (1-&gt;3)-beta-D-glucans.</text>
        <dbReference type="EC" id="3.2.1.39"/>
    </reaction>
</comment>
<gene>
    <name evidence="12" type="ORF">FGG08_001656</name>
</gene>
<sequence>MRQFLAAGAVIAASIPVVLGKTSQELCAGSSQQIGGNYYCKAVSAITYTGVGSSGSYNAVTSMDPTTGQCASTPRSYSGQLAPLCDEVAMHIRGPVHLKQFAVYYQNPSSSSKRKRHGHQHLHKRGGEVQEKRDYITATINGEVVSWPNPNSPGSPQTAAAAAASSIPAQGNSISPGDSTGDWLRAGYYNAASATLANLTFLNNMGGQGSGTFDYDSGASGMNADMPAIWMLNAQIGRTLQYGKPECSCWTTGCGEFDLFEVLDAGNNRCKSTLHMGSHSAGDSNYFQRPTGDCIKAAVLFDGPSNSVSIQVLDPSTAISGSLTNAQVAAMWKQFALDSDKISVFQMP</sequence>
<evidence type="ECO:0000256" key="9">
    <source>
        <dbReference type="SAM" id="SignalP"/>
    </source>
</evidence>
<keyword evidence="4 9" id="KW-0732">Signal</keyword>
<comment type="caution">
    <text evidence="12">The sequence shown here is derived from an EMBL/GenBank/DDBJ whole genome shotgun (WGS) entry which is preliminary data.</text>
</comment>
<feature type="chain" id="PRO_5040190759" description="glucan endo-1,3-beta-D-glucosidase" evidence="9">
    <location>
        <begin position="21"/>
        <end position="348"/>
    </location>
</feature>
<feature type="region of interest" description="Disordered" evidence="8">
    <location>
        <begin position="144"/>
        <end position="176"/>
    </location>
</feature>
<dbReference type="PANTHER" id="PTHR31737:SF2">
    <property type="entry name" value="PROTEIN TOS1"/>
    <property type="match status" value="1"/>
</dbReference>
<dbReference type="EMBL" id="JAGHQL010000022">
    <property type="protein sequence ID" value="KAH0544211.1"/>
    <property type="molecule type" value="Genomic_DNA"/>
</dbReference>
<dbReference type="GO" id="GO:0042973">
    <property type="term" value="F:glucan endo-1,3-beta-D-glucosidase activity"/>
    <property type="evidence" value="ECO:0007669"/>
    <property type="project" value="UniProtKB-EC"/>
</dbReference>
<evidence type="ECO:0000256" key="8">
    <source>
        <dbReference type="SAM" id="MobiDB-lite"/>
    </source>
</evidence>
<keyword evidence="7" id="KW-0961">Cell wall biogenesis/degradation</keyword>
<evidence type="ECO:0000259" key="11">
    <source>
        <dbReference type="Pfam" id="PF10290"/>
    </source>
</evidence>
<feature type="compositionally biased region" description="Polar residues" evidence="8">
    <location>
        <begin position="167"/>
        <end position="176"/>
    </location>
</feature>
<dbReference type="InterPro" id="IPR018805">
    <property type="entry name" value="YJL171C/Tos1_C"/>
</dbReference>
<evidence type="ECO:0000256" key="5">
    <source>
        <dbReference type="ARBA" id="ARBA00022801"/>
    </source>
</evidence>
<organism evidence="12 13">
    <name type="scientific">Glutinoglossum americanum</name>
    <dbReference type="NCBI Taxonomy" id="1670608"/>
    <lineage>
        <taxon>Eukaryota</taxon>
        <taxon>Fungi</taxon>
        <taxon>Dikarya</taxon>
        <taxon>Ascomycota</taxon>
        <taxon>Pezizomycotina</taxon>
        <taxon>Geoglossomycetes</taxon>
        <taxon>Geoglossales</taxon>
        <taxon>Geoglossaceae</taxon>
        <taxon>Glutinoglossum</taxon>
    </lineage>
</organism>
<dbReference type="Pfam" id="PF10287">
    <property type="entry name" value="YJL171C_Tos1_C"/>
    <property type="match status" value="1"/>
</dbReference>
<feature type="compositionally biased region" description="Basic residues" evidence="8">
    <location>
        <begin position="112"/>
        <end position="124"/>
    </location>
</feature>
<dbReference type="GO" id="GO:0009277">
    <property type="term" value="C:fungal-type cell wall"/>
    <property type="evidence" value="ECO:0007669"/>
    <property type="project" value="TreeGrafter"/>
</dbReference>
<dbReference type="Pfam" id="PF10290">
    <property type="entry name" value="YJL171C_Tos1_N"/>
    <property type="match status" value="1"/>
</dbReference>
<evidence type="ECO:0000256" key="1">
    <source>
        <dbReference type="ARBA" id="ARBA00000382"/>
    </source>
</evidence>
<dbReference type="EC" id="3.2.1.39" evidence="3"/>
<dbReference type="AlphaFoldDB" id="A0A9P8ID97"/>
<evidence type="ECO:0000313" key="13">
    <source>
        <dbReference type="Proteomes" id="UP000698800"/>
    </source>
</evidence>
<comment type="similarity">
    <text evidence="2">Belongs to the PGA52 family.</text>
</comment>
<reference evidence="12" key="1">
    <citation type="submission" date="2021-03" db="EMBL/GenBank/DDBJ databases">
        <title>Comparative genomics and phylogenomic investigation of the class Geoglossomycetes provide insights into ecological specialization and systematics.</title>
        <authorList>
            <person name="Melie T."/>
            <person name="Pirro S."/>
            <person name="Miller A.N."/>
            <person name="Quandt A."/>
        </authorList>
    </citation>
    <scope>NUCLEOTIDE SEQUENCE</scope>
    <source>
        <strain evidence="12">GBOQ0MN5Z8</strain>
    </source>
</reference>
<keyword evidence="6" id="KW-0326">Glycosidase</keyword>
<keyword evidence="5" id="KW-0378">Hydrolase</keyword>
<dbReference type="Proteomes" id="UP000698800">
    <property type="component" value="Unassembled WGS sequence"/>
</dbReference>
<evidence type="ECO:0000313" key="12">
    <source>
        <dbReference type="EMBL" id="KAH0544211.1"/>
    </source>
</evidence>
<evidence type="ECO:0000256" key="6">
    <source>
        <dbReference type="ARBA" id="ARBA00023295"/>
    </source>
</evidence>
<feature type="compositionally biased region" description="Polar residues" evidence="8">
    <location>
        <begin position="148"/>
        <end position="158"/>
    </location>
</feature>
<evidence type="ECO:0000256" key="2">
    <source>
        <dbReference type="ARBA" id="ARBA00006055"/>
    </source>
</evidence>
<evidence type="ECO:0000259" key="10">
    <source>
        <dbReference type="Pfam" id="PF10287"/>
    </source>
</evidence>
<feature type="signal peptide" evidence="9">
    <location>
        <begin position="1"/>
        <end position="20"/>
    </location>
</feature>
<dbReference type="PANTHER" id="PTHR31737">
    <property type="entry name" value="PROTEIN TOS1"/>
    <property type="match status" value="1"/>
</dbReference>
<evidence type="ECO:0000256" key="3">
    <source>
        <dbReference type="ARBA" id="ARBA00012780"/>
    </source>
</evidence>
<evidence type="ECO:0000256" key="7">
    <source>
        <dbReference type="ARBA" id="ARBA00023316"/>
    </source>
</evidence>
<keyword evidence="13" id="KW-1185">Reference proteome</keyword>
<feature type="region of interest" description="Disordered" evidence="8">
    <location>
        <begin position="109"/>
        <end position="128"/>
    </location>
</feature>
<evidence type="ECO:0000256" key="4">
    <source>
        <dbReference type="ARBA" id="ARBA00022729"/>
    </source>
</evidence>
<dbReference type="OrthoDB" id="118256at2759"/>
<feature type="domain" description="Cell wall protein YJL171C/Tos1 N-terminal" evidence="11">
    <location>
        <begin position="45"/>
        <end position="105"/>
    </location>
</feature>
<dbReference type="GO" id="GO:0071555">
    <property type="term" value="P:cell wall organization"/>
    <property type="evidence" value="ECO:0007669"/>
    <property type="project" value="UniProtKB-KW"/>
</dbReference>
<proteinExistence type="inferred from homology"/>
<feature type="domain" description="Cell wall protein YJL171C/Tos1 C-terminal" evidence="10">
    <location>
        <begin position="219"/>
        <end position="330"/>
    </location>
</feature>